<dbReference type="EMBL" id="FUZT01000009">
    <property type="protein sequence ID" value="SKC82345.1"/>
    <property type="molecule type" value="Genomic_DNA"/>
</dbReference>
<dbReference type="Pfam" id="PF01989">
    <property type="entry name" value="AcnX_swivel_put"/>
    <property type="match status" value="1"/>
</dbReference>
<dbReference type="OrthoDB" id="9815264at2"/>
<organism evidence="3 4">
    <name type="scientific">Maledivibacter halophilus</name>
    <dbReference type="NCBI Taxonomy" id="36842"/>
    <lineage>
        <taxon>Bacteria</taxon>
        <taxon>Bacillati</taxon>
        <taxon>Bacillota</taxon>
        <taxon>Clostridia</taxon>
        <taxon>Peptostreptococcales</taxon>
        <taxon>Caminicellaceae</taxon>
        <taxon>Maledivibacter</taxon>
    </lineage>
</organism>
<dbReference type="RefSeq" id="WP_079493666.1">
    <property type="nucleotide sequence ID" value="NZ_FUZT01000009.1"/>
</dbReference>
<dbReference type="STRING" id="36842.SAMN02194393_03753"/>
<dbReference type="Proteomes" id="UP000190285">
    <property type="component" value="Unassembled WGS sequence"/>
</dbReference>
<feature type="domain" description="Phosphomevalonate dehydratase small subunit-like" evidence="2">
    <location>
        <begin position="27"/>
        <end position="106"/>
    </location>
</feature>
<sequence length="138" mass="15178">MKEIIIKGRKVIGGVAQGEALVTKQAISGWGGTNPLEGKVIERKHELEGCCFKDKILVFRGAKGSSGWTNAFHIAKLANKLPKGIIFTEMTTKIALGAVIMDIPAMTDFEKNPLEIIETGDWIKIDSDNEEIIIRKNK</sequence>
<keyword evidence="4" id="KW-1185">Reference proteome</keyword>
<keyword evidence="1" id="KW-0456">Lyase</keyword>
<proteinExistence type="predicted"/>
<evidence type="ECO:0000259" key="2">
    <source>
        <dbReference type="Pfam" id="PF01989"/>
    </source>
</evidence>
<name>A0A1T5M2I5_9FIRM</name>
<gene>
    <name evidence="3" type="ORF">SAMN02194393_03753</name>
</gene>
<evidence type="ECO:0000313" key="3">
    <source>
        <dbReference type="EMBL" id="SKC82345.1"/>
    </source>
</evidence>
<evidence type="ECO:0000313" key="4">
    <source>
        <dbReference type="Proteomes" id="UP000190285"/>
    </source>
</evidence>
<dbReference type="SUPFAM" id="SSF52016">
    <property type="entry name" value="LeuD/IlvD-like"/>
    <property type="match status" value="1"/>
</dbReference>
<dbReference type="Gene3D" id="3.50.30.10">
    <property type="entry name" value="Phosphohistidine domain"/>
    <property type="match status" value="1"/>
</dbReference>
<protein>
    <submittedName>
        <fullName evidence="3">Predicted aconitase subunit 2</fullName>
    </submittedName>
</protein>
<accession>A0A1T5M2I5</accession>
<dbReference type="AlphaFoldDB" id="A0A1T5M2I5"/>
<dbReference type="GO" id="GO:0016829">
    <property type="term" value="F:lyase activity"/>
    <property type="evidence" value="ECO:0007669"/>
    <property type="project" value="UniProtKB-KW"/>
</dbReference>
<dbReference type="InterPro" id="IPR002840">
    <property type="entry name" value="PMDh-S-like_dom"/>
</dbReference>
<evidence type="ECO:0000256" key="1">
    <source>
        <dbReference type="ARBA" id="ARBA00023239"/>
    </source>
</evidence>
<reference evidence="3 4" key="1">
    <citation type="submission" date="2017-02" db="EMBL/GenBank/DDBJ databases">
        <authorList>
            <person name="Peterson S.W."/>
        </authorList>
    </citation>
    <scope>NUCLEOTIDE SEQUENCE [LARGE SCALE GENOMIC DNA]</scope>
    <source>
        <strain evidence="3 4">M1</strain>
    </source>
</reference>